<evidence type="ECO:0000259" key="10">
    <source>
        <dbReference type="PROSITE" id="PS51059"/>
    </source>
</evidence>
<dbReference type="PROSITE" id="PS50330">
    <property type="entry name" value="UIM"/>
    <property type="match status" value="1"/>
</dbReference>
<dbReference type="PROSITE" id="PS51059">
    <property type="entry name" value="PARP_CATALYTIC"/>
    <property type="match status" value="1"/>
</dbReference>
<feature type="compositionally biased region" description="Acidic residues" evidence="8">
    <location>
        <begin position="180"/>
        <end position="190"/>
    </location>
</feature>
<dbReference type="Gene3D" id="3.90.228.10">
    <property type="match status" value="1"/>
</dbReference>
<dbReference type="EC" id="2.4.2.-" evidence="7"/>
<dbReference type="InterPro" id="IPR003903">
    <property type="entry name" value="UIM_dom"/>
</dbReference>
<feature type="non-terminal residue" evidence="11">
    <location>
        <position position="676"/>
    </location>
</feature>
<gene>
    <name evidence="11" type="primary">Parp10_1</name>
    <name evidence="11" type="ORF">GTO93_0015073</name>
</gene>
<dbReference type="InterPro" id="IPR004170">
    <property type="entry name" value="WWE_dom"/>
</dbReference>
<feature type="non-terminal residue" evidence="11">
    <location>
        <position position="1"/>
    </location>
</feature>
<organism evidence="11 12">
    <name type="scientific">Polyodon spathula</name>
    <name type="common">North American paddlefish</name>
    <name type="synonym">Squalus spathula</name>
    <dbReference type="NCBI Taxonomy" id="7913"/>
    <lineage>
        <taxon>Eukaryota</taxon>
        <taxon>Metazoa</taxon>
        <taxon>Chordata</taxon>
        <taxon>Craniata</taxon>
        <taxon>Vertebrata</taxon>
        <taxon>Euteleostomi</taxon>
        <taxon>Actinopterygii</taxon>
        <taxon>Chondrostei</taxon>
        <taxon>Acipenseriformes</taxon>
        <taxon>Polyodontidae</taxon>
        <taxon>Polyodon</taxon>
    </lineage>
</organism>
<keyword evidence="4 7" id="KW-0520">NAD</keyword>
<evidence type="ECO:0000259" key="9">
    <source>
        <dbReference type="PROSITE" id="PS50918"/>
    </source>
</evidence>
<sequence>MGSRWRLYIETSSLQLHGQANACQAADELLRNVVASVHTRTITLQHPGVARFLVEEQGTSILNQIQTKFEVVISLERVHWVPLQTEDIFEDAKKFTPPPSFERHPSADTESLTNTDEQTNDLNRPETGLLEEAKKLISVIRKDSHELPDTASSPPGTAAAGISMDEDLYTDQLLPLSSSDNEDSLAEMEETPGLTMEGESEGAVGEDPELNYVKQLSMESLHVDGVLEEDAQLSLAIQFSMQNNSDPMDDEDELQKVLELSRKTAGQGRTSGTSELDQALVLSIQDAIKAAHTAQILVYAGYNTDLIRVDIALGKKTELKQCKETIESKCLKNLSEHHRNCMALIERKHAVDITIQGTTATVQGFKEYVLEAVPDMNKLVNYISATVPDPDILQSVQWVWYKEPSNAVPYPPKATIYIEHAWKQKQKKIDIVFDKQPCTISFEKMEEYNIASGKTLPIARKQLSSMDIYSDVTELEDLSAISSMPDIARVNEATDEFQNVVRAFYDSIKEFHNKIRIIKVEKMVNSLLYNQYKLKKASMLQTCTQADVERTLYHGTSETGMREICLHGFNRSFCGKNATVYGKGVYFAVESALSVQDQYSPPSEEGYKYVFVVKVLTGEYTKGNHEMKTAPLKENSRIPLRYHSVVDSTISPEIFVIFNDTQAYPEYLITCQKVYG</sequence>
<dbReference type="PROSITE" id="PS50918">
    <property type="entry name" value="WWE"/>
    <property type="match status" value="1"/>
</dbReference>
<comment type="subcellular location">
    <subcellularLocation>
        <location evidence="1">Nucleus</location>
    </subcellularLocation>
</comment>
<evidence type="ECO:0000256" key="6">
    <source>
        <dbReference type="ARBA" id="ARBA00024347"/>
    </source>
</evidence>
<dbReference type="EMBL" id="JAAWVQ010124089">
    <property type="protein sequence ID" value="MBN3283143.1"/>
    <property type="molecule type" value="Genomic_DNA"/>
</dbReference>
<feature type="region of interest" description="Disordered" evidence="8">
    <location>
        <begin position="93"/>
        <end position="128"/>
    </location>
</feature>
<feature type="compositionally biased region" description="Polar residues" evidence="8">
    <location>
        <begin position="108"/>
        <end position="122"/>
    </location>
</feature>
<protein>
    <recommendedName>
        <fullName evidence="7">Poly [ADP-ribose] polymerase</fullName>
        <shortName evidence="7">PARP</shortName>
        <ecNumber evidence="7">2.4.2.-</ecNumber>
    </recommendedName>
</protein>
<evidence type="ECO:0000313" key="11">
    <source>
        <dbReference type="EMBL" id="MBN3283143.1"/>
    </source>
</evidence>
<evidence type="ECO:0000256" key="4">
    <source>
        <dbReference type="ARBA" id="ARBA00023027"/>
    </source>
</evidence>
<evidence type="ECO:0000313" key="12">
    <source>
        <dbReference type="Proteomes" id="UP001166093"/>
    </source>
</evidence>
<evidence type="ECO:0000256" key="8">
    <source>
        <dbReference type="SAM" id="MobiDB-lite"/>
    </source>
</evidence>
<keyword evidence="12" id="KW-1185">Reference proteome</keyword>
<keyword evidence="5" id="KW-0539">Nucleus</keyword>
<keyword evidence="2 7" id="KW-0328">Glycosyltransferase</keyword>
<accession>A0ABS2Y9L5</accession>
<feature type="domain" description="PARP catalytic" evidence="10">
    <location>
        <begin position="473"/>
        <end position="676"/>
    </location>
</feature>
<comment type="similarity">
    <text evidence="6">Belongs to the ARTD/PARP family.</text>
</comment>
<dbReference type="CDD" id="cd01439">
    <property type="entry name" value="TCCD_inducible_PARP_like"/>
    <property type="match status" value="1"/>
</dbReference>
<reference evidence="11" key="1">
    <citation type="journal article" date="2021" name="Cell">
        <title>Tracing the genetic footprints of vertebrate landing in non-teleost ray-finned fishes.</title>
        <authorList>
            <person name="Bi X."/>
            <person name="Wang K."/>
            <person name="Yang L."/>
            <person name="Pan H."/>
            <person name="Jiang H."/>
            <person name="Wei Q."/>
            <person name="Fang M."/>
            <person name="Yu H."/>
            <person name="Zhu C."/>
            <person name="Cai Y."/>
            <person name="He Y."/>
            <person name="Gan X."/>
            <person name="Zeng H."/>
            <person name="Yu D."/>
            <person name="Zhu Y."/>
            <person name="Jiang H."/>
            <person name="Qiu Q."/>
            <person name="Yang H."/>
            <person name="Zhang Y.E."/>
            <person name="Wang W."/>
            <person name="Zhu M."/>
            <person name="He S."/>
            <person name="Zhang G."/>
        </authorList>
    </citation>
    <scope>NUCLEOTIDE SEQUENCE</scope>
    <source>
        <strain evidence="11">Pddl_001</strain>
    </source>
</reference>
<name>A0ABS2Y9L5_POLSP</name>
<evidence type="ECO:0000256" key="5">
    <source>
        <dbReference type="ARBA" id="ARBA00023242"/>
    </source>
</evidence>
<comment type="caution">
    <text evidence="11">The sequence shown here is derived from an EMBL/GenBank/DDBJ whole genome shotgun (WGS) entry which is preliminary data.</text>
</comment>
<dbReference type="InterPro" id="IPR012317">
    <property type="entry name" value="Poly(ADP-ribose)pol_cat_dom"/>
</dbReference>
<dbReference type="Pfam" id="PF00644">
    <property type="entry name" value="PARP"/>
    <property type="match status" value="1"/>
</dbReference>
<dbReference type="SUPFAM" id="SSF117839">
    <property type="entry name" value="WWE domain"/>
    <property type="match status" value="1"/>
</dbReference>
<dbReference type="Gene3D" id="3.30.720.50">
    <property type="match status" value="1"/>
</dbReference>
<evidence type="ECO:0000256" key="3">
    <source>
        <dbReference type="ARBA" id="ARBA00022679"/>
    </source>
</evidence>
<dbReference type="SUPFAM" id="SSF56399">
    <property type="entry name" value="ADP-ribosylation"/>
    <property type="match status" value="1"/>
</dbReference>
<dbReference type="SMART" id="SM00726">
    <property type="entry name" value="UIM"/>
    <property type="match status" value="2"/>
</dbReference>
<dbReference type="PANTHER" id="PTHR14453">
    <property type="entry name" value="PARP/ZINC FINGER CCCH TYPE DOMAIN CONTAINING PROTEIN"/>
    <property type="match status" value="1"/>
</dbReference>
<feature type="domain" description="WWE" evidence="9">
    <location>
        <begin position="384"/>
        <end position="460"/>
    </location>
</feature>
<evidence type="ECO:0000256" key="7">
    <source>
        <dbReference type="RuleBase" id="RU362114"/>
    </source>
</evidence>
<evidence type="ECO:0000256" key="2">
    <source>
        <dbReference type="ARBA" id="ARBA00022676"/>
    </source>
</evidence>
<dbReference type="InterPro" id="IPR037197">
    <property type="entry name" value="WWE_dom_sf"/>
</dbReference>
<keyword evidence="3 7" id="KW-0808">Transferase</keyword>
<dbReference type="Pfam" id="PF02825">
    <property type="entry name" value="WWE"/>
    <property type="match status" value="1"/>
</dbReference>
<dbReference type="InterPro" id="IPR052056">
    <property type="entry name" value="Mono-ARTD/PARP"/>
</dbReference>
<evidence type="ECO:0000256" key="1">
    <source>
        <dbReference type="ARBA" id="ARBA00004123"/>
    </source>
</evidence>
<proteinExistence type="inferred from homology"/>
<feature type="region of interest" description="Disordered" evidence="8">
    <location>
        <begin position="175"/>
        <end position="204"/>
    </location>
</feature>
<dbReference type="PANTHER" id="PTHR14453:SF94">
    <property type="entry name" value="PROTEIN MONO-ADP-RIBOSYLTRANSFERASE PARP10"/>
    <property type="match status" value="1"/>
</dbReference>
<dbReference type="Proteomes" id="UP001166093">
    <property type="component" value="Unassembled WGS sequence"/>
</dbReference>